<dbReference type="RefSeq" id="WP_092926431.1">
    <property type="nucleotide sequence ID" value="NZ_FOMZ01000006.1"/>
</dbReference>
<dbReference type="PANTHER" id="PTHR43135:SF3">
    <property type="entry name" value="ALPHA-D-RIBOSE 1-METHYLPHOSPHONATE 5-TRIPHOSPHATE DIPHOSPHATASE"/>
    <property type="match status" value="1"/>
</dbReference>
<dbReference type="InterPro" id="IPR000489">
    <property type="entry name" value="Pterin-binding_dom"/>
</dbReference>
<keyword evidence="3" id="KW-0862">Zinc</keyword>
<accession>A0A1I1WRE5</accession>
<dbReference type="Pfam" id="PF22039">
    <property type="entry name" value="HUTI_composite_bact"/>
    <property type="match status" value="1"/>
</dbReference>
<dbReference type="Proteomes" id="UP000198716">
    <property type="component" value="Unassembled WGS sequence"/>
</dbReference>
<dbReference type="Gene3D" id="2.30.40.10">
    <property type="entry name" value="Urease, subunit C, domain 1"/>
    <property type="match status" value="1"/>
</dbReference>
<reference evidence="6" key="1">
    <citation type="submission" date="2016-10" db="EMBL/GenBank/DDBJ databases">
        <authorList>
            <person name="Varghese N."/>
            <person name="Submissions S."/>
        </authorList>
    </citation>
    <scope>NUCLEOTIDE SEQUENCE [LARGE SCALE GENOMIC DNA]</scope>
    <source>
        <strain evidence="6">DSM 45004</strain>
    </source>
</reference>
<dbReference type="InterPro" id="IPR051781">
    <property type="entry name" value="Metallo-dep_Hydrolase"/>
</dbReference>
<dbReference type="InterPro" id="IPR006680">
    <property type="entry name" value="Amidohydro-rel"/>
</dbReference>
<evidence type="ECO:0000259" key="4">
    <source>
        <dbReference type="PROSITE" id="PS50972"/>
    </source>
</evidence>
<dbReference type="PANTHER" id="PTHR43135">
    <property type="entry name" value="ALPHA-D-RIBOSE 1-METHYLPHOSPHONATE 5-TRIPHOSPHATE DIPHOSPHATASE"/>
    <property type="match status" value="1"/>
</dbReference>
<name>A0A1I1WRE5_9ACTN</name>
<sequence length="398" mass="42680">MRLLVTAERIWTGNDGHIVEDGAVLVDEGTITAVGPRTELAESAIGAERYDFPGHTLLPGLINAHVHLSFDAGEEPINTLLATEDHELLEGMAERARDSLDAGTTTVRDLGDRNGAALRIRDAVARSEIAGPRVLAAGPPLTVREGHCWFLGGEVERDEDSLRRAVAHRAELGADVVKVMASGGQITPNSPAMWQSQFDAAELRVIVDESRRHGLPVAAHAHGSDAIEDAVSAGVSTIEHCTWLGPDGLDEREPVIREMRERGISVCAGQSRNWHRLADKVGAERAQRFQRRLRTLDEAGVDVIIGTDAGLRDSVFDDFAGALGLYEHLGFDNERILRMATSEAAIALGIGERTGRVATGLAADLVVVRGDPLTRLDDLGEVALTVANGRPRRPSASG</sequence>
<dbReference type="Gene3D" id="3.20.20.140">
    <property type="entry name" value="Metal-dependent hydrolases"/>
    <property type="match status" value="1"/>
</dbReference>
<organism evidence="5 6">
    <name type="scientific">Actinopolyspora alba</name>
    <dbReference type="NCBI Taxonomy" id="673379"/>
    <lineage>
        <taxon>Bacteria</taxon>
        <taxon>Bacillati</taxon>
        <taxon>Actinomycetota</taxon>
        <taxon>Actinomycetes</taxon>
        <taxon>Actinopolysporales</taxon>
        <taxon>Actinopolysporaceae</taxon>
        <taxon>Actinopolyspora</taxon>
        <taxon>Actinopolyspora alba group</taxon>
    </lineage>
</organism>
<evidence type="ECO:0000313" key="5">
    <source>
        <dbReference type="EMBL" id="SFD97765.1"/>
    </source>
</evidence>
<dbReference type="InterPro" id="IPR054418">
    <property type="entry name" value="MQNX/HUTI_composite_N"/>
</dbReference>
<evidence type="ECO:0000256" key="2">
    <source>
        <dbReference type="ARBA" id="ARBA00022801"/>
    </source>
</evidence>
<protein>
    <submittedName>
        <fullName evidence="5">Imidazolonepropionase</fullName>
    </submittedName>
</protein>
<dbReference type="PROSITE" id="PS50972">
    <property type="entry name" value="PTERIN_BINDING"/>
    <property type="match status" value="1"/>
</dbReference>
<dbReference type="InterPro" id="IPR032466">
    <property type="entry name" value="Metal_Hydrolase"/>
</dbReference>
<keyword evidence="6" id="KW-1185">Reference proteome</keyword>
<evidence type="ECO:0000256" key="3">
    <source>
        <dbReference type="ARBA" id="ARBA00022833"/>
    </source>
</evidence>
<dbReference type="Pfam" id="PF01979">
    <property type="entry name" value="Amidohydro_1"/>
    <property type="match status" value="1"/>
</dbReference>
<keyword evidence="1" id="KW-0479">Metal-binding</keyword>
<dbReference type="AlphaFoldDB" id="A0A1I1WRE5"/>
<dbReference type="GO" id="GO:0016810">
    <property type="term" value="F:hydrolase activity, acting on carbon-nitrogen (but not peptide) bonds"/>
    <property type="evidence" value="ECO:0007669"/>
    <property type="project" value="InterPro"/>
</dbReference>
<dbReference type="GO" id="GO:0046872">
    <property type="term" value="F:metal ion binding"/>
    <property type="evidence" value="ECO:0007669"/>
    <property type="project" value="UniProtKB-KW"/>
</dbReference>
<proteinExistence type="predicted"/>
<keyword evidence="2" id="KW-0378">Hydrolase</keyword>
<dbReference type="InterPro" id="IPR011059">
    <property type="entry name" value="Metal-dep_hydrolase_composite"/>
</dbReference>
<dbReference type="SUPFAM" id="SSF51338">
    <property type="entry name" value="Composite domain of metallo-dependent hydrolases"/>
    <property type="match status" value="1"/>
</dbReference>
<dbReference type="SUPFAM" id="SSF51556">
    <property type="entry name" value="Metallo-dependent hydrolases"/>
    <property type="match status" value="1"/>
</dbReference>
<evidence type="ECO:0000256" key="1">
    <source>
        <dbReference type="ARBA" id="ARBA00022723"/>
    </source>
</evidence>
<dbReference type="GO" id="GO:0042558">
    <property type="term" value="P:pteridine-containing compound metabolic process"/>
    <property type="evidence" value="ECO:0007669"/>
    <property type="project" value="InterPro"/>
</dbReference>
<gene>
    <name evidence="5" type="ORF">SAMN04487819_10652</name>
</gene>
<dbReference type="EMBL" id="FOMZ01000006">
    <property type="protein sequence ID" value="SFD97765.1"/>
    <property type="molecule type" value="Genomic_DNA"/>
</dbReference>
<feature type="domain" description="Pterin-binding" evidence="4">
    <location>
        <begin position="134"/>
        <end position="398"/>
    </location>
</feature>
<evidence type="ECO:0000313" key="6">
    <source>
        <dbReference type="Proteomes" id="UP000198716"/>
    </source>
</evidence>